<name>A0AAW0CQ17_9AGAR</name>
<accession>A0AAW0CQ17</accession>
<proteinExistence type="predicted"/>
<sequence>MDRPHSESTVRVSKPEAGYNDGALDEDALYSLARQVQDLNGCKAIGGVSCSLWHSDRVQVALQHVSGALAIVEDALGVSRGNHRRHCKNASHASIQKQALTDGTVKRSNIKTKLNCQYSTLCCGASLLLVSVVVALAALDFVTVFDASKFCGFSSATALSRIQEQRRPGRLACADHRPK</sequence>
<reference evidence="2 3" key="1">
    <citation type="journal article" date="2024" name="J Genomics">
        <title>Draft genome sequencing and assembly of Favolaschia claudopus CIRM-BRFM 2984 isolated from oak limbs.</title>
        <authorList>
            <person name="Navarro D."/>
            <person name="Drula E."/>
            <person name="Chaduli D."/>
            <person name="Cazenave R."/>
            <person name="Ahrendt S."/>
            <person name="Wang J."/>
            <person name="Lipzen A."/>
            <person name="Daum C."/>
            <person name="Barry K."/>
            <person name="Grigoriev I.V."/>
            <person name="Favel A."/>
            <person name="Rosso M.N."/>
            <person name="Martin F."/>
        </authorList>
    </citation>
    <scope>NUCLEOTIDE SEQUENCE [LARGE SCALE GENOMIC DNA]</scope>
    <source>
        <strain evidence="2 3">CIRM-BRFM 2984</strain>
    </source>
</reference>
<evidence type="ECO:0000256" key="1">
    <source>
        <dbReference type="SAM" id="Phobius"/>
    </source>
</evidence>
<keyword evidence="1" id="KW-0812">Transmembrane</keyword>
<protein>
    <submittedName>
        <fullName evidence="2">Uncharacterized protein</fullName>
    </submittedName>
</protein>
<dbReference type="EMBL" id="JAWWNJ010000015">
    <property type="protein sequence ID" value="KAK7040622.1"/>
    <property type="molecule type" value="Genomic_DNA"/>
</dbReference>
<dbReference type="AlphaFoldDB" id="A0AAW0CQ17"/>
<gene>
    <name evidence="2" type="ORF">R3P38DRAFT_2769149</name>
</gene>
<comment type="caution">
    <text evidence="2">The sequence shown here is derived from an EMBL/GenBank/DDBJ whole genome shotgun (WGS) entry which is preliminary data.</text>
</comment>
<feature type="transmembrane region" description="Helical" evidence="1">
    <location>
        <begin position="116"/>
        <end position="139"/>
    </location>
</feature>
<dbReference type="Proteomes" id="UP001362999">
    <property type="component" value="Unassembled WGS sequence"/>
</dbReference>
<organism evidence="2 3">
    <name type="scientific">Favolaschia claudopus</name>
    <dbReference type="NCBI Taxonomy" id="2862362"/>
    <lineage>
        <taxon>Eukaryota</taxon>
        <taxon>Fungi</taxon>
        <taxon>Dikarya</taxon>
        <taxon>Basidiomycota</taxon>
        <taxon>Agaricomycotina</taxon>
        <taxon>Agaricomycetes</taxon>
        <taxon>Agaricomycetidae</taxon>
        <taxon>Agaricales</taxon>
        <taxon>Marasmiineae</taxon>
        <taxon>Mycenaceae</taxon>
        <taxon>Favolaschia</taxon>
    </lineage>
</organism>
<evidence type="ECO:0000313" key="2">
    <source>
        <dbReference type="EMBL" id="KAK7040622.1"/>
    </source>
</evidence>
<keyword evidence="1" id="KW-0472">Membrane</keyword>
<evidence type="ECO:0000313" key="3">
    <source>
        <dbReference type="Proteomes" id="UP001362999"/>
    </source>
</evidence>
<keyword evidence="3" id="KW-1185">Reference proteome</keyword>
<keyword evidence="1" id="KW-1133">Transmembrane helix</keyword>